<protein>
    <recommendedName>
        <fullName evidence="4 13">Biotin carboxylase</fullName>
        <ecNumber evidence="4 13">6.3.4.14</ecNumber>
    </recommendedName>
    <alternativeName>
        <fullName evidence="13">Acetyl-coenzyme A carboxylase biotin carboxylase subunit A</fullName>
    </alternativeName>
</protein>
<dbReference type="AlphaFoldDB" id="A0A090D239"/>
<dbReference type="InterPro" id="IPR011054">
    <property type="entry name" value="Rudment_hybrid_motif"/>
</dbReference>
<dbReference type="PROSITE" id="PS50979">
    <property type="entry name" value="BC"/>
    <property type="match status" value="1"/>
</dbReference>
<evidence type="ECO:0000259" key="15">
    <source>
        <dbReference type="PROSITE" id="PS50979"/>
    </source>
</evidence>
<keyword evidence="17" id="KW-1185">Reference proteome</keyword>
<evidence type="ECO:0000256" key="13">
    <source>
        <dbReference type="RuleBase" id="RU365063"/>
    </source>
</evidence>
<evidence type="ECO:0000313" key="16">
    <source>
        <dbReference type="EMBL" id="CDR34043.1"/>
    </source>
</evidence>
<dbReference type="STRING" id="1437425.CSEC_1222"/>
<dbReference type="InterPro" id="IPR004549">
    <property type="entry name" value="Acetyl_CoA_COase_biotin_COase"/>
</dbReference>
<gene>
    <name evidence="16" type="primary">accC</name>
    <name evidence="16" type="ORF">CSEC_1222</name>
</gene>
<dbReference type="OrthoDB" id="9807469at2"/>
<dbReference type="Pfam" id="PF02785">
    <property type="entry name" value="Biotin_carb_C"/>
    <property type="match status" value="1"/>
</dbReference>
<comment type="pathway">
    <text evidence="2 13">Lipid metabolism; malonyl-CoA biosynthesis; malonyl-CoA from acetyl-CoA: step 1/1.</text>
</comment>
<dbReference type="GO" id="GO:0005524">
    <property type="term" value="F:ATP binding"/>
    <property type="evidence" value="ECO:0007669"/>
    <property type="project" value="UniProtKB-UniRule"/>
</dbReference>
<evidence type="ECO:0000256" key="8">
    <source>
        <dbReference type="ARBA" id="ARBA00022840"/>
    </source>
</evidence>
<dbReference type="InterPro" id="IPR005482">
    <property type="entry name" value="Biotin_COase_C"/>
</dbReference>
<dbReference type="GO" id="GO:0004075">
    <property type="term" value="F:biotin carboxylase activity"/>
    <property type="evidence" value="ECO:0007669"/>
    <property type="project" value="UniProtKB-EC"/>
</dbReference>
<dbReference type="FunFam" id="3.30.1490.20:FF:000003">
    <property type="entry name" value="acetyl-CoA carboxylase isoform X1"/>
    <property type="match status" value="1"/>
</dbReference>
<dbReference type="SUPFAM" id="SSF56059">
    <property type="entry name" value="Glutathione synthetase ATP-binding domain-like"/>
    <property type="match status" value="1"/>
</dbReference>
<sequence>MQKVLIANRGEIAVRVIRACHDLGLQTVAVYSEVDSEALHVLHADEAICIGEAPSHKSYLRIPNILSACEITGADAIHPGYGFLSENANFASICKSCGITFIGPTAEAIQALGDKAKAKETARSVKCPVIPGSQGIVQDIDKALKEVEQIGFPVFIKAVAGGGGKGIRISHNLEEFKKQFAAARAEAEVSFGNPEVYLEKMILNPRHIEVQVLGDQHGNYVHLNLRDCTIQRRRQKLIEETPSPILSPAKQQEIGEAAIRVVKAAGYYSAGTVEFLLDQDGNYYFMEVNTRIQVEHTVTEELTGIDLVEWQLRIARGEPLPFKQKDIQYKGHVIQFRVNAENPASHFMPSPGKLEYYLPPGGPNVRVDSACYSGYVIPPNYDSMIAKLIVKGATREEAIQRAKRALREFHIGGVKTTIPFHLFMLEDPSFLRSEYNLNYIDRLIAEGCKFGGEA</sequence>
<keyword evidence="13" id="KW-0275">Fatty acid biosynthesis</keyword>
<dbReference type="Gene3D" id="3.30.470.20">
    <property type="entry name" value="ATP-grasp fold, B domain"/>
    <property type="match status" value="1"/>
</dbReference>
<dbReference type="PANTHER" id="PTHR48095">
    <property type="entry name" value="PYRUVATE CARBOXYLASE SUBUNIT A"/>
    <property type="match status" value="1"/>
</dbReference>
<dbReference type="GO" id="GO:0006633">
    <property type="term" value="P:fatty acid biosynthetic process"/>
    <property type="evidence" value="ECO:0007669"/>
    <property type="project" value="UniProtKB-KW"/>
</dbReference>
<feature type="domain" description="Biotin carboxylation" evidence="15">
    <location>
        <begin position="1"/>
        <end position="445"/>
    </location>
</feature>
<reference evidence="16" key="2">
    <citation type="submission" date="2014-09" db="EMBL/GenBank/DDBJ databases">
        <title>Criblamydia sequanensis harbors a mega-plasmid encoding arsenite resistance.</title>
        <authorList>
            <person name="Bertelli C."/>
            <person name="Goesmann A."/>
            <person name="Greub G."/>
        </authorList>
    </citation>
    <scope>NUCLEOTIDE SEQUENCE [LARGE SCALE GENOMIC DNA]</scope>
    <source>
        <strain evidence="16">CRIB-18</strain>
    </source>
</reference>
<evidence type="ECO:0000256" key="3">
    <source>
        <dbReference type="ARBA" id="ARBA00011750"/>
    </source>
</evidence>
<dbReference type="FunFam" id="3.40.50.20:FF:000010">
    <property type="entry name" value="Propionyl-CoA carboxylase subunit alpha"/>
    <property type="match status" value="1"/>
</dbReference>
<evidence type="ECO:0000256" key="11">
    <source>
        <dbReference type="ARBA" id="ARBA00048600"/>
    </source>
</evidence>
<dbReference type="SUPFAM" id="SSF51246">
    <property type="entry name" value="Rudiment single hybrid motif"/>
    <property type="match status" value="1"/>
</dbReference>
<organism evidence="16 17">
    <name type="scientific">Candidatus Criblamydia sequanensis CRIB-18</name>
    <dbReference type="NCBI Taxonomy" id="1437425"/>
    <lineage>
        <taxon>Bacteria</taxon>
        <taxon>Pseudomonadati</taxon>
        <taxon>Chlamydiota</taxon>
        <taxon>Chlamydiia</taxon>
        <taxon>Parachlamydiales</taxon>
        <taxon>Candidatus Criblamydiaceae</taxon>
        <taxon>Candidatus Criblamydia</taxon>
    </lineage>
</organism>
<reference evidence="16" key="1">
    <citation type="submission" date="2013-12" db="EMBL/GenBank/DDBJ databases">
        <authorList>
            <person name="Linke B."/>
        </authorList>
    </citation>
    <scope>NUCLEOTIDE SEQUENCE [LARGE SCALE GENOMIC DNA]</scope>
    <source>
        <strain evidence="16">CRIB-18</strain>
    </source>
</reference>
<dbReference type="Pfam" id="PF00289">
    <property type="entry name" value="Biotin_carb_N"/>
    <property type="match status" value="1"/>
</dbReference>
<dbReference type="SUPFAM" id="SSF52440">
    <property type="entry name" value="PreATP-grasp domain"/>
    <property type="match status" value="1"/>
</dbReference>
<evidence type="ECO:0000256" key="12">
    <source>
        <dbReference type="PROSITE-ProRule" id="PRU00409"/>
    </source>
</evidence>
<dbReference type="InterPro" id="IPR051602">
    <property type="entry name" value="ACC_Biotin_Carboxylase"/>
</dbReference>
<dbReference type="EC" id="6.3.4.14" evidence="4 13"/>
<evidence type="ECO:0000256" key="4">
    <source>
        <dbReference type="ARBA" id="ARBA00013263"/>
    </source>
</evidence>
<dbReference type="PROSITE" id="PS00867">
    <property type="entry name" value="CPSASE_2"/>
    <property type="match status" value="1"/>
</dbReference>
<keyword evidence="5 13" id="KW-0436">Ligase</keyword>
<keyword evidence="13" id="KW-0444">Lipid biosynthesis</keyword>
<keyword evidence="13" id="KW-0276">Fatty acid metabolism</keyword>
<dbReference type="SMART" id="SM00878">
    <property type="entry name" value="Biotin_carb_C"/>
    <property type="match status" value="1"/>
</dbReference>
<keyword evidence="9" id="KW-0460">Magnesium</keyword>
<evidence type="ECO:0000256" key="6">
    <source>
        <dbReference type="ARBA" id="ARBA00022723"/>
    </source>
</evidence>
<evidence type="ECO:0000256" key="7">
    <source>
        <dbReference type="ARBA" id="ARBA00022741"/>
    </source>
</evidence>
<evidence type="ECO:0000256" key="5">
    <source>
        <dbReference type="ARBA" id="ARBA00022598"/>
    </source>
</evidence>
<comment type="caution">
    <text evidence="16">The sequence shown here is derived from an EMBL/GenBank/DDBJ whole genome shotgun (WGS) entry which is preliminary data.</text>
</comment>
<keyword evidence="8 12" id="KW-0067">ATP-binding</keyword>
<keyword evidence="13" id="KW-0443">Lipid metabolism</keyword>
<comment type="function">
    <text evidence="1 13">This protein is a component of the acetyl coenzyme A carboxylase complex; first, biotin carboxylase catalyzes the carboxylation of the carrier protein and then the transcarboxylase transfers the carboxyl group to form malonyl-CoA.</text>
</comment>
<feature type="domain" description="ATP-grasp" evidence="14">
    <location>
        <begin position="119"/>
        <end position="316"/>
    </location>
</feature>
<dbReference type="UniPathway" id="UPA00655">
    <property type="reaction ID" value="UER00711"/>
</dbReference>
<dbReference type="GO" id="GO:2001295">
    <property type="term" value="P:malonyl-CoA biosynthetic process"/>
    <property type="evidence" value="ECO:0007669"/>
    <property type="project" value="UniProtKB-UniPathway"/>
</dbReference>
<dbReference type="EMBL" id="CCEJ010000005">
    <property type="protein sequence ID" value="CDR34043.1"/>
    <property type="molecule type" value="Genomic_DNA"/>
</dbReference>
<comment type="catalytic activity">
    <reaction evidence="11 13">
        <text>N(6)-biotinyl-L-lysyl-[protein] + hydrogencarbonate + ATP = N(6)-carboxybiotinyl-L-lysyl-[protein] + ADP + phosphate + H(+)</text>
        <dbReference type="Rhea" id="RHEA:13501"/>
        <dbReference type="Rhea" id="RHEA-COMP:10505"/>
        <dbReference type="Rhea" id="RHEA-COMP:10506"/>
        <dbReference type="ChEBI" id="CHEBI:15378"/>
        <dbReference type="ChEBI" id="CHEBI:17544"/>
        <dbReference type="ChEBI" id="CHEBI:30616"/>
        <dbReference type="ChEBI" id="CHEBI:43474"/>
        <dbReference type="ChEBI" id="CHEBI:83144"/>
        <dbReference type="ChEBI" id="CHEBI:83145"/>
        <dbReference type="ChEBI" id="CHEBI:456216"/>
        <dbReference type="EC" id="6.3.4.14"/>
    </reaction>
</comment>
<evidence type="ECO:0000259" key="14">
    <source>
        <dbReference type="PROSITE" id="PS50975"/>
    </source>
</evidence>
<dbReference type="GO" id="GO:0046872">
    <property type="term" value="F:metal ion binding"/>
    <property type="evidence" value="ECO:0007669"/>
    <property type="project" value="UniProtKB-KW"/>
</dbReference>
<evidence type="ECO:0000256" key="1">
    <source>
        <dbReference type="ARBA" id="ARBA00003761"/>
    </source>
</evidence>
<dbReference type="NCBIfam" id="TIGR00514">
    <property type="entry name" value="accC"/>
    <property type="match status" value="1"/>
</dbReference>
<evidence type="ECO:0000256" key="2">
    <source>
        <dbReference type="ARBA" id="ARBA00004956"/>
    </source>
</evidence>
<dbReference type="eggNOG" id="COG0439">
    <property type="taxonomic scope" value="Bacteria"/>
</dbReference>
<keyword evidence="6" id="KW-0479">Metal-binding</keyword>
<dbReference type="NCBIfam" id="NF006367">
    <property type="entry name" value="PRK08591.1"/>
    <property type="match status" value="1"/>
</dbReference>
<dbReference type="Pfam" id="PF02786">
    <property type="entry name" value="CPSase_L_D2"/>
    <property type="match status" value="1"/>
</dbReference>
<evidence type="ECO:0000256" key="9">
    <source>
        <dbReference type="ARBA" id="ARBA00022842"/>
    </source>
</evidence>
<proteinExistence type="predicted"/>
<comment type="subunit">
    <text evidence="3 13">Acetyl-CoA carboxylase is a heterohexamer of biotin carboxyl carrier protein, biotin carboxylase and the two subunits of carboxyl transferase in a 2:2 complex.</text>
</comment>
<accession>A0A090D239</accession>
<dbReference type="PROSITE" id="PS50975">
    <property type="entry name" value="ATP_GRASP"/>
    <property type="match status" value="1"/>
</dbReference>
<evidence type="ECO:0000256" key="10">
    <source>
        <dbReference type="ARBA" id="ARBA00023267"/>
    </source>
</evidence>
<dbReference type="PANTHER" id="PTHR48095:SF2">
    <property type="entry name" value="BIOTIN CARBOXYLASE, CHLOROPLASTIC"/>
    <property type="match status" value="1"/>
</dbReference>
<dbReference type="InterPro" id="IPR005481">
    <property type="entry name" value="BC-like_N"/>
</dbReference>
<dbReference type="RefSeq" id="WP_041017596.1">
    <property type="nucleotide sequence ID" value="NZ_CCEJ010000005.1"/>
</dbReference>
<dbReference type="InterPro" id="IPR005479">
    <property type="entry name" value="CPAse_ATP-bd"/>
</dbReference>
<dbReference type="Proteomes" id="UP000031552">
    <property type="component" value="Unassembled WGS sequence"/>
</dbReference>
<evidence type="ECO:0000313" key="17">
    <source>
        <dbReference type="Proteomes" id="UP000031552"/>
    </source>
</evidence>
<keyword evidence="10 13" id="KW-0092">Biotin</keyword>
<dbReference type="InterPro" id="IPR011764">
    <property type="entry name" value="Biotin_carboxylation_dom"/>
</dbReference>
<name>A0A090D239_9BACT</name>
<keyword evidence="7 12" id="KW-0547">Nucleotide-binding</keyword>
<dbReference type="InterPro" id="IPR011761">
    <property type="entry name" value="ATP-grasp"/>
</dbReference>
<dbReference type="InterPro" id="IPR016185">
    <property type="entry name" value="PreATP-grasp_dom_sf"/>
</dbReference>